<keyword evidence="1" id="KW-1133">Transmembrane helix</keyword>
<protein>
    <submittedName>
        <fullName evidence="2">Uncharacterized protein</fullName>
    </submittedName>
</protein>
<feature type="transmembrane region" description="Helical" evidence="1">
    <location>
        <begin position="99"/>
        <end position="117"/>
    </location>
</feature>
<reference evidence="2 3" key="2">
    <citation type="submission" date="2020-04" db="EMBL/GenBank/DDBJ databases">
        <authorList>
            <person name="Fomenkov A."/>
            <person name="Anton B.P."/>
            <person name="Roberts R.J."/>
        </authorList>
    </citation>
    <scope>NUCLEOTIDE SEQUENCE [LARGE SCALE GENOMIC DNA]</scope>
    <source>
        <strain evidence="2 3">S2</strain>
    </source>
</reference>
<feature type="transmembrane region" description="Helical" evidence="1">
    <location>
        <begin position="6"/>
        <end position="26"/>
    </location>
</feature>
<evidence type="ECO:0000313" key="2">
    <source>
        <dbReference type="EMBL" id="QIZ06847.1"/>
    </source>
</evidence>
<dbReference type="NCBIfam" id="NF041644">
    <property type="entry name" value="CBO0543_fam"/>
    <property type="match status" value="1"/>
</dbReference>
<reference evidence="2 3" key="1">
    <citation type="submission" date="2020-04" db="EMBL/GenBank/DDBJ databases">
        <title>Genome-Wide Identification of 5-Methylcytosine Sites in Bacterial Genomes By High-Throughput Sequencing of MspJI Restriction Fragments.</title>
        <authorList>
            <person name="Wu V."/>
        </authorList>
    </citation>
    <scope>NUCLEOTIDE SEQUENCE [LARGE SCALE GENOMIC DNA]</scope>
    <source>
        <strain evidence="2 3">S2</strain>
    </source>
</reference>
<dbReference type="EMBL" id="CP051128">
    <property type="protein sequence ID" value="QIZ06847.1"/>
    <property type="molecule type" value="Genomic_DNA"/>
</dbReference>
<dbReference type="InterPro" id="IPR048147">
    <property type="entry name" value="CBO0543-like"/>
</dbReference>
<proteinExistence type="predicted"/>
<name>A0A6H1P095_PRIMG</name>
<dbReference type="Proteomes" id="UP000501868">
    <property type="component" value="Chromosome"/>
</dbReference>
<keyword evidence="1" id="KW-0812">Transmembrane</keyword>
<feature type="transmembrane region" description="Helical" evidence="1">
    <location>
        <begin position="129"/>
        <end position="152"/>
    </location>
</feature>
<feature type="transmembrane region" description="Helical" evidence="1">
    <location>
        <begin position="73"/>
        <end position="90"/>
    </location>
</feature>
<organism evidence="2 3">
    <name type="scientific">Priestia megaterium</name>
    <name type="common">Bacillus megaterium</name>
    <dbReference type="NCBI Taxonomy" id="1404"/>
    <lineage>
        <taxon>Bacteria</taxon>
        <taxon>Bacillati</taxon>
        <taxon>Bacillota</taxon>
        <taxon>Bacilli</taxon>
        <taxon>Bacillales</taxon>
        <taxon>Bacillaceae</taxon>
        <taxon>Priestia</taxon>
    </lineage>
</organism>
<evidence type="ECO:0000313" key="3">
    <source>
        <dbReference type="Proteomes" id="UP000501868"/>
    </source>
</evidence>
<accession>A0A6H1P095</accession>
<gene>
    <name evidence="2" type="ORF">HFZ78_09115</name>
</gene>
<dbReference type="AlphaFoldDB" id="A0A6H1P095"/>
<feature type="transmembrane region" description="Helical" evidence="1">
    <location>
        <begin position="35"/>
        <end position="53"/>
    </location>
</feature>
<evidence type="ECO:0000256" key="1">
    <source>
        <dbReference type="SAM" id="Phobius"/>
    </source>
</evidence>
<keyword evidence="1" id="KW-0472">Membrane</keyword>
<sequence>MLKGQKWKKLLNILIVLCLAAFPFLFRGSKMRENLVVYFSKGVLATLIDTYVVAKKRVEYPVRPFPRIFKTNIIYDVLFFPILTVIWVKLSHNYNLGKIFLKSLLFTVPMSIGQWYFEKNSGLFKWNKWTPFHTFGSCTFTMFTIRVFVGLLKKLDKL</sequence>